<keyword evidence="5" id="KW-1185">Reference proteome</keyword>
<evidence type="ECO:0000313" key="2">
    <source>
        <dbReference type="EMBL" id="OKA24608.1"/>
    </source>
</evidence>
<name>A0A854A8N3_9PSED</name>
<dbReference type="InterPro" id="IPR013990">
    <property type="entry name" value="WHy-dom"/>
</dbReference>
<dbReference type="Proteomes" id="UP000186677">
    <property type="component" value="Unassembled WGS sequence"/>
</dbReference>
<dbReference type="Proteomes" id="UP000185990">
    <property type="component" value="Unassembled WGS sequence"/>
</dbReference>
<reference evidence="3 4" key="1">
    <citation type="submission" date="2016-11" db="EMBL/GenBank/DDBJ databases">
        <title>Draft genome of Pseudomonas versuta A4R1.12.</title>
        <authorList>
            <person name="See-Too W.-S."/>
        </authorList>
    </citation>
    <scope>NUCLEOTIDE SEQUENCE [LARGE SCALE GENOMIC DNA]</scope>
    <source>
        <strain evidence="3 4">A4R1.12</strain>
    </source>
</reference>
<dbReference type="AlphaFoldDB" id="A0A854A8N3"/>
<evidence type="ECO:0000313" key="4">
    <source>
        <dbReference type="Proteomes" id="UP000185990"/>
    </source>
</evidence>
<dbReference type="EMBL" id="MPJC01000001">
    <property type="protein sequence ID" value="OKA24608.1"/>
    <property type="molecule type" value="Genomic_DNA"/>
</dbReference>
<evidence type="ECO:0000313" key="3">
    <source>
        <dbReference type="EMBL" id="OKA28407.1"/>
    </source>
</evidence>
<feature type="domain" description="Water stress and hypersensitive response" evidence="1">
    <location>
        <begin position="34"/>
        <end position="153"/>
    </location>
</feature>
<evidence type="ECO:0000313" key="5">
    <source>
        <dbReference type="Proteomes" id="UP000186677"/>
    </source>
</evidence>
<dbReference type="InterPro" id="IPR004864">
    <property type="entry name" value="LEA_2"/>
</dbReference>
<dbReference type="GO" id="GO:0009269">
    <property type="term" value="P:response to desiccation"/>
    <property type="evidence" value="ECO:0007669"/>
    <property type="project" value="InterPro"/>
</dbReference>
<dbReference type="SUPFAM" id="SSF117070">
    <property type="entry name" value="LEA14-like"/>
    <property type="match status" value="1"/>
</dbReference>
<protein>
    <recommendedName>
        <fullName evidence="1">Water stress and hypersensitive response domain-containing protein</fullName>
    </recommendedName>
</protein>
<dbReference type="SMART" id="SM00769">
    <property type="entry name" value="WHy"/>
    <property type="match status" value="1"/>
</dbReference>
<sequence>MDSRARITTIALMMILALTGCASWFDSGEKDPDVHLVRVELVKAKMLEQRFKLYLRVDNPNDSTLTVRALSYKIHLGTIQLTEGQYDQWFSVQPNSQTVFVVPVRTNLWPQVRPLVKLLESPDVPIPYQLDGTLETGLFYGNDVHLIRKGEIIPADFIPE</sequence>
<organism evidence="3 4">
    <name type="scientific">Pseudomonas versuta</name>
    <dbReference type="NCBI Taxonomy" id="1788301"/>
    <lineage>
        <taxon>Bacteria</taxon>
        <taxon>Pseudomonadati</taxon>
        <taxon>Pseudomonadota</taxon>
        <taxon>Gammaproteobacteria</taxon>
        <taxon>Pseudomonadales</taxon>
        <taxon>Pseudomonadaceae</taxon>
        <taxon>Pseudomonas</taxon>
    </lineage>
</organism>
<comment type="caution">
    <text evidence="3">The sequence shown here is derived from an EMBL/GenBank/DDBJ whole genome shotgun (WGS) entry which is preliminary data.</text>
</comment>
<dbReference type="Gene3D" id="2.60.40.1820">
    <property type="match status" value="1"/>
</dbReference>
<reference evidence="2 5" key="2">
    <citation type="submission" date="2016-11" db="EMBL/GenBank/DDBJ databases">
        <title>Draft genome of Pseudomonas versuta A4R1.5.</title>
        <authorList>
            <person name="See-Too W.-S."/>
        </authorList>
    </citation>
    <scope>NUCLEOTIDE SEQUENCE [LARGE SCALE GENOMIC DNA]</scope>
    <source>
        <strain evidence="2 5">A4R1.5</strain>
    </source>
</reference>
<proteinExistence type="predicted"/>
<dbReference type="PROSITE" id="PS51257">
    <property type="entry name" value="PROKAR_LIPOPROTEIN"/>
    <property type="match status" value="1"/>
</dbReference>
<dbReference type="Pfam" id="PF03168">
    <property type="entry name" value="LEA_2"/>
    <property type="match status" value="1"/>
</dbReference>
<gene>
    <name evidence="2" type="ORF">BOH73_01595</name>
    <name evidence="3" type="ORF">BOH74_02870</name>
</gene>
<accession>A0A854A8N3</accession>
<dbReference type="RefSeq" id="WP_073508897.1">
    <property type="nucleotide sequence ID" value="NZ_MPJC01000001.1"/>
</dbReference>
<evidence type="ECO:0000259" key="1">
    <source>
        <dbReference type="SMART" id="SM00769"/>
    </source>
</evidence>
<dbReference type="EMBL" id="MPJD01000004">
    <property type="protein sequence ID" value="OKA28407.1"/>
    <property type="molecule type" value="Genomic_DNA"/>
</dbReference>